<gene>
    <name evidence="2" type="ORF">SBD_1791</name>
</gene>
<reference evidence="3" key="1">
    <citation type="journal article" date="2013" name="Genome Announc.">
        <title>Draft Genome Sequence of Streptomyces bottropensis ATCC 25435, a Bottromycin-Producing Actinomycete.</title>
        <authorList>
            <person name="Zhang H."/>
            <person name="Zhou W."/>
            <person name="Zhuang Y."/>
            <person name="Liang X."/>
            <person name="Liu T."/>
        </authorList>
    </citation>
    <scope>NUCLEOTIDE SEQUENCE [LARGE SCALE GENOMIC DNA]</scope>
    <source>
        <strain evidence="3">ATCC 25435</strain>
    </source>
</reference>
<proteinExistence type="predicted"/>
<evidence type="ECO:0000313" key="2">
    <source>
        <dbReference type="EMBL" id="EMF56708.1"/>
    </source>
</evidence>
<accession>M3F558</accession>
<feature type="region of interest" description="Disordered" evidence="1">
    <location>
        <begin position="1"/>
        <end position="52"/>
    </location>
</feature>
<dbReference type="EMBL" id="KB405060">
    <property type="protein sequence ID" value="EMF56708.1"/>
    <property type="molecule type" value="Genomic_DNA"/>
</dbReference>
<protein>
    <submittedName>
        <fullName evidence="2">Uncharacterized protein</fullName>
    </submittedName>
</protein>
<evidence type="ECO:0000256" key="1">
    <source>
        <dbReference type="SAM" id="MobiDB-lite"/>
    </source>
</evidence>
<organism evidence="2 3">
    <name type="scientific">Streptomyces bottropensis ATCC 25435</name>
    <dbReference type="NCBI Taxonomy" id="1054862"/>
    <lineage>
        <taxon>Bacteria</taxon>
        <taxon>Bacillati</taxon>
        <taxon>Actinomycetota</taxon>
        <taxon>Actinomycetes</taxon>
        <taxon>Kitasatosporales</taxon>
        <taxon>Streptomycetaceae</taxon>
        <taxon>Streptomyces</taxon>
    </lineage>
</organism>
<dbReference type="Proteomes" id="UP000030760">
    <property type="component" value="Unassembled WGS sequence"/>
</dbReference>
<sequence>MGAAGPSDDEVDPRDDSGKRKYGHTVGDDLDRVPVPLVRQRRRAPHGLPFPG</sequence>
<evidence type="ECO:0000313" key="3">
    <source>
        <dbReference type="Proteomes" id="UP000030760"/>
    </source>
</evidence>
<name>M3F558_9ACTN</name>
<dbReference type="AlphaFoldDB" id="M3F558"/>